<organism evidence="4 5">
    <name type="scientific">Aromia moschata</name>
    <dbReference type="NCBI Taxonomy" id="1265417"/>
    <lineage>
        <taxon>Eukaryota</taxon>
        <taxon>Metazoa</taxon>
        <taxon>Ecdysozoa</taxon>
        <taxon>Arthropoda</taxon>
        <taxon>Hexapoda</taxon>
        <taxon>Insecta</taxon>
        <taxon>Pterygota</taxon>
        <taxon>Neoptera</taxon>
        <taxon>Endopterygota</taxon>
        <taxon>Coleoptera</taxon>
        <taxon>Polyphaga</taxon>
        <taxon>Cucujiformia</taxon>
        <taxon>Chrysomeloidea</taxon>
        <taxon>Cerambycidae</taxon>
        <taxon>Cerambycinae</taxon>
        <taxon>Callichromatini</taxon>
        <taxon>Aromia</taxon>
    </lineage>
</organism>
<dbReference type="Gene3D" id="1.10.1380.10">
    <property type="entry name" value="Neutral endopeptidase , domain2"/>
    <property type="match status" value="1"/>
</dbReference>
<comment type="subcellular location">
    <subcellularLocation>
        <location evidence="1">Cell membrane</location>
        <topology evidence="1">Single-pass type II membrane protein</topology>
    </subcellularLocation>
</comment>
<dbReference type="SUPFAM" id="SSF55486">
    <property type="entry name" value="Metalloproteases ('zincins'), catalytic domain"/>
    <property type="match status" value="1"/>
</dbReference>
<feature type="domain" description="Peptidase M13 N-terminal" evidence="3">
    <location>
        <begin position="25"/>
        <end position="336"/>
    </location>
</feature>
<dbReference type="PROSITE" id="PS51885">
    <property type="entry name" value="NEPRILYSIN"/>
    <property type="match status" value="1"/>
</dbReference>
<dbReference type="CDD" id="cd08662">
    <property type="entry name" value="M13"/>
    <property type="match status" value="1"/>
</dbReference>
<comment type="similarity">
    <text evidence="2">Belongs to the peptidase M13 family.</text>
</comment>
<dbReference type="EMBL" id="JAPWTK010000322">
    <property type="protein sequence ID" value="KAJ8942536.1"/>
    <property type="molecule type" value="Genomic_DNA"/>
</dbReference>
<dbReference type="InterPro" id="IPR008753">
    <property type="entry name" value="Peptidase_M13_N"/>
</dbReference>
<reference evidence="4" key="1">
    <citation type="journal article" date="2023" name="Insect Mol. Biol.">
        <title>Genome sequencing provides insights into the evolution of gene families encoding plant cell wall-degrading enzymes in longhorned beetles.</title>
        <authorList>
            <person name="Shin N.R."/>
            <person name="Okamura Y."/>
            <person name="Kirsch R."/>
            <person name="Pauchet Y."/>
        </authorList>
    </citation>
    <scope>NUCLEOTIDE SEQUENCE</scope>
    <source>
        <strain evidence="4">AMC_N1</strain>
    </source>
</reference>
<keyword evidence="5" id="KW-1185">Reference proteome</keyword>
<sequence>MFRKLNEHLDDGKIMNKYMNLKIDPCNDFYEFACGNWKKYFSIPPDRSSYDTFEMARENLDYALRDLLDNVEENPVNSTYYFPSNFIERNFLPNDTSDAIIKAKKFYKSCMQEDIIKKRGDKPLREILGRIGGWPIISDSWDDPDFDVIWLLATLRLLNNDVLIAQWIGPDMKNSNEYIVHIDQPTLGLPSREYYLNVSNIKYVRAYKVFLLTVATIMGARPNIAERDAEEILQFEVQLAEIMASVEERRNISDIYLRTDIASLTLYFPQFNWKEYFTIVLGTDINLKTPVACYCARYLHELLYLLSNTEPRILQNYLIWRFVRHRTNSLVLDCTEWSNQKSKQRVHFSLNYTV</sequence>
<evidence type="ECO:0000259" key="3">
    <source>
        <dbReference type="Pfam" id="PF05649"/>
    </source>
</evidence>
<gene>
    <name evidence="4" type="ORF">NQ318_005240</name>
</gene>
<evidence type="ECO:0000256" key="2">
    <source>
        <dbReference type="ARBA" id="ARBA00007357"/>
    </source>
</evidence>
<evidence type="ECO:0000313" key="5">
    <source>
        <dbReference type="Proteomes" id="UP001162162"/>
    </source>
</evidence>
<dbReference type="AlphaFoldDB" id="A0AAV8XVN1"/>
<comment type="caution">
    <text evidence="4">The sequence shown here is derived from an EMBL/GenBank/DDBJ whole genome shotgun (WGS) entry which is preliminary data.</text>
</comment>
<dbReference type="Pfam" id="PF05649">
    <property type="entry name" value="Peptidase_M13_N"/>
    <property type="match status" value="1"/>
</dbReference>
<dbReference type="GO" id="GO:0004222">
    <property type="term" value="F:metalloendopeptidase activity"/>
    <property type="evidence" value="ECO:0007669"/>
    <property type="project" value="InterPro"/>
</dbReference>
<protein>
    <recommendedName>
        <fullName evidence="3">Peptidase M13 N-terminal domain-containing protein</fullName>
    </recommendedName>
</protein>
<dbReference type="InterPro" id="IPR024079">
    <property type="entry name" value="MetalloPept_cat_dom_sf"/>
</dbReference>
<dbReference type="PANTHER" id="PTHR11733">
    <property type="entry name" value="ZINC METALLOPROTEASE FAMILY M13 NEPRILYSIN-RELATED"/>
    <property type="match status" value="1"/>
</dbReference>
<evidence type="ECO:0000256" key="1">
    <source>
        <dbReference type="ARBA" id="ARBA00004401"/>
    </source>
</evidence>
<dbReference type="PANTHER" id="PTHR11733:SF238">
    <property type="entry name" value="FI07649P-RELATED"/>
    <property type="match status" value="1"/>
</dbReference>
<accession>A0AAV8XVN1</accession>
<evidence type="ECO:0000313" key="4">
    <source>
        <dbReference type="EMBL" id="KAJ8942536.1"/>
    </source>
</evidence>
<dbReference type="GO" id="GO:0005886">
    <property type="term" value="C:plasma membrane"/>
    <property type="evidence" value="ECO:0007669"/>
    <property type="project" value="UniProtKB-SubCell"/>
</dbReference>
<name>A0AAV8XVN1_9CUCU</name>
<dbReference type="GO" id="GO:0016485">
    <property type="term" value="P:protein processing"/>
    <property type="evidence" value="ECO:0007669"/>
    <property type="project" value="TreeGrafter"/>
</dbReference>
<dbReference type="InterPro" id="IPR042089">
    <property type="entry name" value="Peptidase_M13_dom_2"/>
</dbReference>
<dbReference type="Gene3D" id="3.40.390.10">
    <property type="entry name" value="Collagenase (Catalytic Domain)"/>
    <property type="match status" value="1"/>
</dbReference>
<proteinExistence type="inferred from homology"/>
<dbReference type="Proteomes" id="UP001162162">
    <property type="component" value="Unassembled WGS sequence"/>
</dbReference>
<dbReference type="InterPro" id="IPR000718">
    <property type="entry name" value="Peptidase_M13"/>
</dbReference>